<dbReference type="AlphaFoldDB" id="A0A175JZI8"/>
<dbReference type="VEuPathDB" id="AmoebaDB:EHI_199830"/>
<gene>
    <name evidence="1" type="ORF">CL6EHI_199830</name>
</gene>
<dbReference type="Proteomes" id="UP000078387">
    <property type="component" value="Unassembled WGS sequence"/>
</dbReference>
<dbReference type="EMBL" id="BDEQ01000001">
    <property type="protein sequence ID" value="GAT98865.1"/>
    <property type="molecule type" value="Genomic_DNA"/>
</dbReference>
<dbReference type="eggNOG" id="ENOG502RG3I">
    <property type="taxonomic scope" value="Eukaryota"/>
</dbReference>
<sequence>MKSDNRMEKQVIFASLVHNYQELYETPFFNEIVDMPPMSQLQEVLVQNIITKFLKYFKEQATHIILFEMISQVIDDFAYCLFSAKSIRNKKKEELYLSLETEEKSLSIISELLEALDIHHQILIFTNKFIQPRVNISSNISFVYCININVFDCIDSTCNSNFSFYWDLLKICQRKIKESQLPFEDIEIRFFNDENLSLIDNIVSVLKKQPNLSPEEKLFILISEKLTFLKRLSTVSTATCFTDVCSIVNNSLFQIDVTHYIQGLPFIAQTALSNLINSLKLMFCRYLKLENPLVALINKTQNKNFSLFSSSIHNQCSGVLESKRISPYYLADSFNHNSDIETDIKWISHIHSTEDIIKNFWLVRRNSALLIDILQLSEKGKTKSDEMISENEQENEGLDLMKSEESVVPDISNSIKYKNSITKVDSITGHQNLSKNNKNEKLKITDFTKQNDSTDKITTNPETKDSDVLSNQINNKNNQILTSSKVENASLQKLQKLNLTQNKYQSQNLTNSEFIPYISIIQEEASSVSIPTFYLMDYSSTYNSYLLFINYYTKKGTLRQLFIEQIKSVDNVDKKIFDYIHCYTKKPTIVSLSSTNCFYPKYINNTIFIPSKSVITIVDCQCEITFNSVKTLIKELSLKKETKGFISSVLIQFAKTPKLSFIDGIKILKNHLLPIAKFFDEKYKSIICELYFELHPIFNKSCALNKVKSLGELTDMLADIVECCDNSRSNTNLHSIKYEEILKETQEAKSLIKNIISKYYKPTTPTLLARATFFEPMYKKMRLFSQEAINTILNNLKEHCGKEVDEYLQEPSPSSQECHCWWINHRSQYPKLYEESRQTESIIFGQTFEKNTDDIMFGNVDGENNTYPVIFNLLNSSFISEKRNEIKTIQNQTRKIPNDDGENSIDEWTSRIDFSFLEHQKKHNSTTKQQEMIQNDGLTQLMSGSSSEVDGPEEEKILEKNIQEARVLNEKNRAAKSPVIVIDVDEPKP</sequence>
<dbReference type="VEuPathDB" id="AmoebaDB:KM1_140810"/>
<reference evidence="1 2" key="1">
    <citation type="submission" date="2016-05" db="EMBL/GenBank/DDBJ databases">
        <title>First whole genome sequencing of Entamoeba histolytica HM1:IMSS-clone-6.</title>
        <authorList>
            <person name="Mukherjee Avik.K."/>
            <person name="Izumyama S."/>
            <person name="Nakada-Tsukui K."/>
            <person name="Nozaki T."/>
        </authorList>
    </citation>
    <scope>NUCLEOTIDE SEQUENCE [LARGE SCALE GENOMIC DNA]</scope>
    <source>
        <strain evidence="1 2">HM1:IMSS clone 6</strain>
    </source>
</reference>
<comment type="caution">
    <text evidence="1">The sequence shown here is derived from an EMBL/GenBank/DDBJ whole genome shotgun (WGS) entry which is preliminary data.</text>
</comment>
<proteinExistence type="predicted"/>
<organism evidence="1 2">
    <name type="scientific">Entamoeba histolytica</name>
    <dbReference type="NCBI Taxonomy" id="5759"/>
    <lineage>
        <taxon>Eukaryota</taxon>
        <taxon>Amoebozoa</taxon>
        <taxon>Evosea</taxon>
        <taxon>Archamoebae</taxon>
        <taxon>Mastigamoebida</taxon>
        <taxon>Entamoebidae</taxon>
        <taxon>Entamoeba</taxon>
    </lineage>
</organism>
<dbReference type="VEuPathDB" id="AmoebaDB:EHI8A_079340"/>
<accession>A0A175JZI8</accession>
<protein>
    <submittedName>
        <fullName evidence="1">Uncharacterized protein</fullName>
    </submittedName>
</protein>
<evidence type="ECO:0000313" key="2">
    <source>
        <dbReference type="Proteomes" id="UP000078387"/>
    </source>
</evidence>
<dbReference type="VEuPathDB" id="AmoebaDB:EHI7A_077800"/>
<evidence type="ECO:0000313" key="1">
    <source>
        <dbReference type="EMBL" id="GAT98865.1"/>
    </source>
</evidence>
<name>A0A175JZI8_ENTHI</name>
<dbReference type="VEuPathDB" id="AmoebaDB:EHI5A_022870"/>